<sequence length="189" mass="21881">MEAIDFWIWLANHKGTLEAFLKSDFTDPKPYEALCTELEAYCDLLIPELTMEENGDYILIISCDGRKEGIPWVEELCNAFPVITGWKTCKYRQAIGFLPAIIDGVQFEEHEILLRYAIVPETGQFDVKIYCKGYLEEDRRYGVAALIYLDHSIGEYNTMTKVRYVDIYPLVEGEYEDDLLTLRAFSSLF</sequence>
<name>A0A6S6SYE6_9BACT</name>
<proteinExistence type="predicted"/>
<protein>
    <submittedName>
        <fullName evidence="1">Uncharacterized protein</fullName>
    </submittedName>
</protein>
<accession>A0A6S6SYE6</accession>
<gene>
    <name evidence="1" type="ORF">HELGO_WM36292</name>
</gene>
<evidence type="ECO:0000313" key="1">
    <source>
        <dbReference type="EMBL" id="CAA6809547.1"/>
    </source>
</evidence>
<dbReference type="EMBL" id="CACVAQ010000156">
    <property type="protein sequence ID" value="CAA6809547.1"/>
    <property type="molecule type" value="Genomic_DNA"/>
</dbReference>
<reference evidence="1" key="1">
    <citation type="submission" date="2020-01" db="EMBL/GenBank/DDBJ databases">
        <authorList>
            <person name="Meier V. D."/>
            <person name="Meier V D."/>
        </authorList>
    </citation>
    <scope>NUCLEOTIDE SEQUENCE</scope>
    <source>
        <strain evidence="1">HLG_WM_MAG_10</strain>
    </source>
</reference>
<dbReference type="AlphaFoldDB" id="A0A6S6SYE6"/>
<organism evidence="1">
    <name type="scientific">uncultured Aureispira sp</name>
    <dbReference type="NCBI Taxonomy" id="1331704"/>
    <lineage>
        <taxon>Bacteria</taxon>
        <taxon>Pseudomonadati</taxon>
        <taxon>Bacteroidota</taxon>
        <taxon>Saprospiria</taxon>
        <taxon>Saprospirales</taxon>
        <taxon>Saprospiraceae</taxon>
        <taxon>Aureispira</taxon>
        <taxon>environmental samples</taxon>
    </lineage>
</organism>